<dbReference type="PANTHER" id="PTHR43735">
    <property type="entry name" value="APOPTOSIS-INDUCING FACTOR 1"/>
    <property type="match status" value="1"/>
</dbReference>
<dbReference type="InterPro" id="IPR036188">
    <property type="entry name" value="FAD/NAD-bd_sf"/>
</dbReference>
<reference evidence="2" key="1">
    <citation type="submission" date="2014-08" db="EMBL/GenBank/DDBJ databases">
        <authorList>
            <person name="Sharma Rahul"/>
            <person name="Thines Marco"/>
        </authorList>
    </citation>
    <scope>NUCLEOTIDE SEQUENCE</scope>
</reference>
<feature type="domain" description="FAD/NAD(P)-binding" evidence="1">
    <location>
        <begin position="26"/>
        <end position="356"/>
    </location>
</feature>
<dbReference type="PRINTS" id="PR00411">
    <property type="entry name" value="PNDRDTASEI"/>
</dbReference>
<dbReference type="GO" id="GO:0005737">
    <property type="term" value="C:cytoplasm"/>
    <property type="evidence" value="ECO:0007669"/>
    <property type="project" value="TreeGrafter"/>
</dbReference>
<dbReference type="AlphaFoldDB" id="A0A0F7STT9"/>
<sequence>MSSTSAPAISPRVLKSLADPNSTLKTVLVLGGAYGGLQAATTMAKSLVSSDGKGFRVVIVDRNSHFNHLYIFPRCSLLSDHTPKAFIPVAPQIEAPHIYLQSTLLSLDSETATVAIPPTLSPTSEPEQVSIPYTYLVYALGGSLAGPMDISQGSGMKPDGAKRLSIVKEKMDELVRQQKEEIIKGRVLIIGGGALGIQLATDIKEIYPSLEVSLLHSRERLMPRFDKFLHDQAKKRFDALGVKYFLGERAVIPPGGFKDLRVESREVLTVKGTHSIGTDFVITCNGQCPQTQYLLTSFPDSVKSDTSKQARVLNTMQLESGPDTGLPVLGGRLFAIGDCADSQGVIDAGYTAWQQGNIASRNILRMIRKENPEMVSSDLDLPNDQLEDYELQKPAIKLTLGLKHWAIQNAEELTEGDDGKEDLGAELMWTHMKCDPTDKWA</sequence>
<name>A0A0F7STT9_PHARH</name>
<dbReference type="InterPro" id="IPR023753">
    <property type="entry name" value="FAD/NAD-binding_dom"/>
</dbReference>
<dbReference type="Pfam" id="PF07992">
    <property type="entry name" value="Pyr_redox_2"/>
    <property type="match status" value="1"/>
</dbReference>
<dbReference type="GO" id="GO:0050660">
    <property type="term" value="F:flavin adenine dinucleotide binding"/>
    <property type="evidence" value="ECO:0007669"/>
    <property type="project" value="TreeGrafter"/>
</dbReference>
<protein>
    <submittedName>
        <fullName evidence="2">Monodehydroascorbate/ferredoxin reductase</fullName>
    </submittedName>
</protein>
<dbReference type="Gene3D" id="3.50.50.100">
    <property type="match status" value="1"/>
</dbReference>
<dbReference type="PANTHER" id="PTHR43735:SF2">
    <property type="entry name" value="FE-REGULATED PROTEIN 8"/>
    <property type="match status" value="1"/>
</dbReference>
<dbReference type="GO" id="GO:0004174">
    <property type="term" value="F:electron-transferring-flavoprotein dehydrogenase activity"/>
    <property type="evidence" value="ECO:0007669"/>
    <property type="project" value="TreeGrafter"/>
</dbReference>
<evidence type="ECO:0000313" key="2">
    <source>
        <dbReference type="EMBL" id="CED85592.1"/>
    </source>
</evidence>
<evidence type="ECO:0000259" key="1">
    <source>
        <dbReference type="Pfam" id="PF07992"/>
    </source>
</evidence>
<dbReference type="EMBL" id="LN483332">
    <property type="protein sequence ID" value="CED85592.1"/>
    <property type="molecule type" value="Genomic_DNA"/>
</dbReference>
<organism evidence="2">
    <name type="scientific">Phaffia rhodozyma</name>
    <name type="common">Yeast</name>
    <name type="synonym">Xanthophyllomyces dendrorhous</name>
    <dbReference type="NCBI Taxonomy" id="264483"/>
    <lineage>
        <taxon>Eukaryota</taxon>
        <taxon>Fungi</taxon>
        <taxon>Dikarya</taxon>
        <taxon>Basidiomycota</taxon>
        <taxon>Agaricomycotina</taxon>
        <taxon>Tremellomycetes</taxon>
        <taxon>Cystofilobasidiales</taxon>
        <taxon>Mrakiaceae</taxon>
        <taxon>Phaffia</taxon>
    </lineage>
</organism>
<dbReference type="SUPFAM" id="SSF51905">
    <property type="entry name" value="FAD/NAD(P)-binding domain"/>
    <property type="match status" value="1"/>
</dbReference>
<dbReference type="PRINTS" id="PR00368">
    <property type="entry name" value="FADPNR"/>
</dbReference>
<proteinExistence type="predicted"/>
<accession>A0A0F7STT9</accession>